<accession>A0AAN7L197</accession>
<evidence type="ECO:0000256" key="1">
    <source>
        <dbReference type="SAM" id="MobiDB-lite"/>
    </source>
</evidence>
<keyword evidence="2" id="KW-0812">Transmembrane</keyword>
<evidence type="ECO:0000313" key="4">
    <source>
        <dbReference type="Proteomes" id="UP001346149"/>
    </source>
</evidence>
<dbReference type="AlphaFoldDB" id="A0AAN7L197"/>
<feature type="transmembrane region" description="Helical" evidence="2">
    <location>
        <begin position="289"/>
        <end position="314"/>
    </location>
</feature>
<protein>
    <submittedName>
        <fullName evidence="3">Uncharacterized protein</fullName>
    </submittedName>
</protein>
<dbReference type="EMBL" id="JAXQNO010000019">
    <property type="protein sequence ID" value="KAK4774263.1"/>
    <property type="molecule type" value="Genomic_DNA"/>
</dbReference>
<gene>
    <name evidence="3" type="ORF">SAY86_009198</name>
</gene>
<feature type="transmembrane region" description="Helical" evidence="2">
    <location>
        <begin position="326"/>
        <end position="346"/>
    </location>
</feature>
<evidence type="ECO:0000256" key="2">
    <source>
        <dbReference type="SAM" id="Phobius"/>
    </source>
</evidence>
<comment type="caution">
    <text evidence="3">The sequence shown here is derived from an EMBL/GenBank/DDBJ whole genome shotgun (WGS) entry which is preliminary data.</text>
</comment>
<dbReference type="PANTHER" id="PTHR12242">
    <property type="entry name" value="OS02G0130600 PROTEIN-RELATED"/>
    <property type="match status" value="1"/>
</dbReference>
<reference evidence="3 4" key="1">
    <citation type="journal article" date="2023" name="Hortic Res">
        <title>Pangenome of water caltrop reveals structural variations and asymmetric subgenome divergence after allopolyploidization.</title>
        <authorList>
            <person name="Zhang X."/>
            <person name="Chen Y."/>
            <person name="Wang L."/>
            <person name="Yuan Y."/>
            <person name="Fang M."/>
            <person name="Shi L."/>
            <person name="Lu R."/>
            <person name="Comes H.P."/>
            <person name="Ma Y."/>
            <person name="Chen Y."/>
            <person name="Huang G."/>
            <person name="Zhou Y."/>
            <person name="Zheng Z."/>
            <person name="Qiu Y."/>
        </authorList>
    </citation>
    <scope>NUCLEOTIDE SEQUENCE [LARGE SCALE GENOMIC DNA]</scope>
    <source>
        <strain evidence="3">F231</strain>
    </source>
</reference>
<dbReference type="Proteomes" id="UP001346149">
    <property type="component" value="Unassembled WGS sequence"/>
</dbReference>
<feature type="transmembrane region" description="Helical" evidence="2">
    <location>
        <begin position="256"/>
        <end position="277"/>
    </location>
</feature>
<organism evidence="3 4">
    <name type="scientific">Trapa natans</name>
    <name type="common">Water chestnut</name>
    <dbReference type="NCBI Taxonomy" id="22666"/>
    <lineage>
        <taxon>Eukaryota</taxon>
        <taxon>Viridiplantae</taxon>
        <taxon>Streptophyta</taxon>
        <taxon>Embryophyta</taxon>
        <taxon>Tracheophyta</taxon>
        <taxon>Spermatophyta</taxon>
        <taxon>Magnoliopsida</taxon>
        <taxon>eudicotyledons</taxon>
        <taxon>Gunneridae</taxon>
        <taxon>Pentapetalae</taxon>
        <taxon>rosids</taxon>
        <taxon>malvids</taxon>
        <taxon>Myrtales</taxon>
        <taxon>Lythraceae</taxon>
        <taxon>Trapa</taxon>
    </lineage>
</organism>
<evidence type="ECO:0000313" key="3">
    <source>
        <dbReference type="EMBL" id="KAK4774263.1"/>
    </source>
</evidence>
<sequence>MESIHYNRHRRLDLLAQLEGLALWNLDRHLHISGICPHQKVRIFLHQEEFRPRNPSLEDGNLVRRPDMESVHEGSPPRLAVGVPSHRLSPSPCSAHGRGHRQRAEHLLLLHSVDFYIDHHLFLARPAAVHPWMYQAPQCCGRRESGQCRHRIGARNPCSLHTCRSFNKLHHQSHRHRYGQCPTAFRLLGTRLSGPFPGECRSRGAHGFGFLVHDLPISDGETRSTNHSKHLKLQHPFTNYIGFFWNSHDRRFFDPFFQLVITMHSLNAILLLVDAALNCLRFPFFRIAYFFSWTVFFVVFQWILHACVPIRWPYPFLDMSSPYSPIWYLSAALLHIPCYGAFALVVKLKQCLLVR</sequence>
<name>A0AAN7L197_TRANT</name>
<proteinExistence type="predicted"/>
<keyword evidence="2" id="KW-1133">Transmembrane helix</keyword>
<dbReference type="GO" id="GO:0016020">
    <property type="term" value="C:membrane"/>
    <property type="evidence" value="ECO:0007669"/>
    <property type="project" value="TreeGrafter"/>
</dbReference>
<feature type="region of interest" description="Disordered" evidence="1">
    <location>
        <begin position="67"/>
        <end position="97"/>
    </location>
</feature>
<keyword evidence="4" id="KW-1185">Reference proteome</keyword>
<dbReference type="PANTHER" id="PTHR12242:SF22">
    <property type="entry name" value="OS02G0130600 PROTEIN"/>
    <property type="match status" value="1"/>
</dbReference>
<keyword evidence="2" id="KW-0472">Membrane</keyword>